<protein>
    <submittedName>
        <fullName evidence="2">Ras GTPase involved in M-phase terminaton</fullName>
    </submittedName>
</protein>
<dbReference type="InterPro" id="IPR027417">
    <property type="entry name" value="P-loop_NTPase"/>
</dbReference>
<dbReference type="GO" id="GO:0003924">
    <property type="term" value="F:GTPase activity"/>
    <property type="evidence" value="ECO:0007669"/>
    <property type="project" value="InterPro"/>
</dbReference>
<evidence type="ECO:0000313" key="3">
    <source>
        <dbReference type="Proteomes" id="UP001431209"/>
    </source>
</evidence>
<dbReference type="InterPro" id="IPR001806">
    <property type="entry name" value="Small_GTPase"/>
</dbReference>
<dbReference type="FunFam" id="3.40.50.300:FF:001447">
    <property type="entry name" value="Ras-related protein Rab-1B"/>
    <property type="match status" value="1"/>
</dbReference>
<gene>
    <name evidence="2" type="ORF">AKO1_003222</name>
</gene>
<dbReference type="NCBIfam" id="TIGR00231">
    <property type="entry name" value="small_GTP"/>
    <property type="match status" value="1"/>
</dbReference>
<dbReference type="SMART" id="SM00175">
    <property type="entry name" value="RAB"/>
    <property type="match status" value="1"/>
</dbReference>
<dbReference type="SUPFAM" id="SSF52540">
    <property type="entry name" value="P-loop containing nucleoside triphosphate hydrolases"/>
    <property type="match status" value="1"/>
</dbReference>
<dbReference type="PRINTS" id="PR00449">
    <property type="entry name" value="RASTRNSFRMNG"/>
</dbReference>
<dbReference type="Proteomes" id="UP001431209">
    <property type="component" value="Unassembled WGS sequence"/>
</dbReference>
<dbReference type="SMART" id="SM00174">
    <property type="entry name" value="RHO"/>
    <property type="match status" value="1"/>
</dbReference>
<dbReference type="Pfam" id="PF00071">
    <property type="entry name" value="Ras"/>
    <property type="match status" value="1"/>
</dbReference>
<keyword evidence="1" id="KW-0547">Nucleotide-binding</keyword>
<dbReference type="InterPro" id="IPR005225">
    <property type="entry name" value="Small_GTP-bd"/>
</dbReference>
<proteinExistence type="predicted"/>
<evidence type="ECO:0000313" key="2">
    <source>
        <dbReference type="EMBL" id="KAL0490410.1"/>
    </source>
</evidence>
<organism evidence="2 3">
    <name type="scientific">Acrasis kona</name>
    <dbReference type="NCBI Taxonomy" id="1008807"/>
    <lineage>
        <taxon>Eukaryota</taxon>
        <taxon>Discoba</taxon>
        <taxon>Heterolobosea</taxon>
        <taxon>Tetramitia</taxon>
        <taxon>Eutetramitia</taxon>
        <taxon>Acrasidae</taxon>
        <taxon>Acrasis</taxon>
    </lineage>
</organism>
<dbReference type="InterPro" id="IPR017231">
    <property type="entry name" value="Small_GTPase_Tem1/Spg1"/>
</dbReference>
<sequence>MSAKKSVLVKVGMLGDVQVGKTSLMVKYVSDKFDENYMMTLGVNFLEKKVDLKNNEITLMIWDLGGQKEFMGMLDLVCTDSAALFFMFDLSRKTTLQSVKEWYIQSRRYNKTAVPFLIGTKYDKFLELPTEEQAEITDQARKFAAKMKCSIVFCSAAESINVKKLFKLVTAKVFGLKANVEQITNVGEPILEYTEE</sequence>
<comment type="caution">
    <text evidence="2">The sequence shown here is derived from an EMBL/GenBank/DDBJ whole genome shotgun (WGS) entry which is preliminary data.</text>
</comment>
<dbReference type="GO" id="GO:0005525">
    <property type="term" value="F:GTP binding"/>
    <property type="evidence" value="ECO:0007669"/>
    <property type="project" value="InterPro"/>
</dbReference>
<dbReference type="Gene3D" id="3.40.50.300">
    <property type="entry name" value="P-loop containing nucleotide triphosphate hydrolases"/>
    <property type="match status" value="1"/>
</dbReference>
<keyword evidence="3" id="KW-1185">Reference proteome</keyword>
<dbReference type="PIRSF" id="PIRSF037527">
    <property type="entry name" value="Small_GTPase_Tem1"/>
    <property type="match status" value="1"/>
</dbReference>
<name>A0AAW2ZNQ5_9EUKA</name>
<dbReference type="AlphaFoldDB" id="A0AAW2ZNQ5"/>
<dbReference type="SMART" id="SM00173">
    <property type="entry name" value="RAS"/>
    <property type="match status" value="1"/>
</dbReference>
<reference evidence="2 3" key="1">
    <citation type="submission" date="2024-03" db="EMBL/GenBank/DDBJ databases">
        <title>The Acrasis kona genome and developmental transcriptomes reveal deep origins of eukaryotic multicellular pathways.</title>
        <authorList>
            <person name="Sheikh S."/>
            <person name="Fu C.-J."/>
            <person name="Brown M.W."/>
            <person name="Baldauf S.L."/>
        </authorList>
    </citation>
    <scope>NUCLEOTIDE SEQUENCE [LARGE SCALE GENOMIC DNA]</scope>
    <source>
        <strain evidence="2 3">ATCC MYA-3509</strain>
    </source>
</reference>
<dbReference type="PROSITE" id="PS51419">
    <property type="entry name" value="RAB"/>
    <property type="match status" value="1"/>
</dbReference>
<evidence type="ECO:0000256" key="1">
    <source>
        <dbReference type="ARBA" id="ARBA00022741"/>
    </source>
</evidence>
<accession>A0AAW2ZNQ5</accession>
<dbReference type="PANTHER" id="PTHR47978">
    <property type="match status" value="1"/>
</dbReference>
<dbReference type="EMBL" id="JAOPGA020001687">
    <property type="protein sequence ID" value="KAL0490410.1"/>
    <property type="molecule type" value="Genomic_DNA"/>
</dbReference>